<dbReference type="GO" id="GO:0005840">
    <property type="term" value="C:ribosome"/>
    <property type="evidence" value="ECO:0007669"/>
    <property type="project" value="UniProtKB-KW"/>
</dbReference>
<dbReference type="GO" id="GO:1990904">
    <property type="term" value="C:ribonucleoprotein complex"/>
    <property type="evidence" value="ECO:0007669"/>
    <property type="project" value="UniProtKB-KW"/>
</dbReference>
<dbReference type="GO" id="GO:0006412">
    <property type="term" value="P:translation"/>
    <property type="evidence" value="ECO:0007669"/>
    <property type="project" value="InterPro"/>
</dbReference>
<evidence type="ECO:0000256" key="1">
    <source>
        <dbReference type="ARBA" id="ARBA00022980"/>
    </source>
</evidence>
<keyword evidence="2 4" id="KW-0687">Ribonucleoprotein</keyword>
<dbReference type="GO" id="GO:0003735">
    <property type="term" value="F:structural constituent of ribosome"/>
    <property type="evidence" value="ECO:0007669"/>
    <property type="project" value="UniProtKB-UniRule"/>
</dbReference>
<dbReference type="AlphaFoldDB" id="A0A9D3ZEP5"/>
<accession>A0A9D3ZEP5</accession>
<evidence type="ECO:0000313" key="6">
    <source>
        <dbReference type="EMBL" id="KAH1030503.1"/>
    </source>
</evidence>
<feature type="region of interest" description="Disordered" evidence="5">
    <location>
        <begin position="1"/>
        <end position="27"/>
    </location>
</feature>
<dbReference type="EMBL" id="JAIQCV010000013">
    <property type="protein sequence ID" value="KAH1030503.1"/>
    <property type="molecule type" value="Genomic_DNA"/>
</dbReference>
<sequence length="174" mass="20111">MRAKWKKKRMRRLKRKRRKMRQRSKKSLESIEHQYLFMPKEGLMKKRSISGFDFWGVPHLLGMNSNDLEKQTNQFLAPKIHEEKKREKELHLKGRGMPLDNSIDSHNTHSSVGCGQEDCWSEGATATLIKAWEDLTEVNSVKMTCKKSLTLLTPVEMALSLRKLTSSARTGSTP</sequence>
<keyword evidence="7" id="KW-1185">Reference proteome</keyword>
<name>A0A9D3ZEP5_9ROSI</name>
<comment type="caution">
    <text evidence="6">The sequence shown here is derived from an EMBL/GenBank/DDBJ whole genome shotgun (WGS) entry which is preliminary data.</text>
</comment>
<gene>
    <name evidence="6" type="ORF">J1N35_042677</name>
</gene>
<dbReference type="OrthoDB" id="2019351at2759"/>
<protein>
    <recommendedName>
        <fullName evidence="4">60S ribosomal protein L41</fullName>
    </recommendedName>
</protein>
<dbReference type="Proteomes" id="UP000828251">
    <property type="component" value="Unassembled WGS sequence"/>
</dbReference>
<evidence type="ECO:0000256" key="4">
    <source>
        <dbReference type="RuleBase" id="RU368055"/>
    </source>
</evidence>
<organism evidence="6 7">
    <name type="scientific">Gossypium stocksii</name>
    <dbReference type="NCBI Taxonomy" id="47602"/>
    <lineage>
        <taxon>Eukaryota</taxon>
        <taxon>Viridiplantae</taxon>
        <taxon>Streptophyta</taxon>
        <taxon>Embryophyta</taxon>
        <taxon>Tracheophyta</taxon>
        <taxon>Spermatophyta</taxon>
        <taxon>Magnoliopsida</taxon>
        <taxon>eudicotyledons</taxon>
        <taxon>Gunneridae</taxon>
        <taxon>Pentapetalae</taxon>
        <taxon>rosids</taxon>
        <taxon>malvids</taxon>
        <taxon>Malvales</taxon>
        <taxon>Malvaceae</taxon>
        <taxon>Malvoideae</taxon>
        <taxon>Gossypium</taxon>
    </lineage>
</organism>
<reference evidence="6 7" key="1">
    <citation type="journal article" date="2021" name="Plant Biotechnol. J.">
        <title>Multi-omics assisted identification of the key and species-specific regulatory components of drought-tolerant mechanisms in Gossypium stocksii.</title>
        <authorList>
            <person name="Yu D."/>
            <person name="Ke L."/>
            <person name="Zhang D."/>
            <person name="Wu Y."/>
            <person name="Sun Y."/>
            <person name="Mei J."/>
            <person name="Sun J."/>
            <person name="Sun Y."/>
        </authorList>
    </citation>
    <scope>NUCLEOTIDE SEQUENCE [LARGE SCALE GENOMIC DNA]</scope>
    <source>
        <strain evidence="7">cv. E1</strain>
        <tissue evidence="6">Leaf</tissue>
    </source>
</reference>
<comment type="subunit">
    <text evidence="4">Component of the large ribosomal subunit.</text>
</comment>
<proteinExistence type="inferred from homology"/>
<evidence type="ECO:0000256" key="3">
    <source>
        <dbReference type="ARBA" id="ARBA00043969"/>
    </source>
</evidence>
<dbReference type="Pfam" id="PF05162">
    <property type="entry name" value="Ribosomal_L41"/>
    <property type="match status" value="1"/>
</dbReference>
<comment type="similarity">
    <text evidence="3 4">Belongs to the eukaryotic ribosomal protein eS32 family.</text>
</comment>
<dbReference type="InterPro" id="IPR007836">
    <property type="entry name" value="Ribosomal_eS32"/>
</dbReference>
<evidence type="ECO:0000256" key="5">
    <source>
        <dbReference type="SAM" id="MobiDB-lite"/>
    </source>
</evidence>
<evidence type="ECO:0000313" key="7">
    <source>
        <dbReference type="Proteomes" id="UP000828251"/>
    </source>
</evidence>
<feature type="compositionally biased region" description="Basic residues" evidence="5">
    <location>
        <begin position="1"/>
        <end position="25"/>
    </location>
</feature>
<keyword evidence="1 4" id="KW-0689">Ribosomal protein</keyword>
<evidence type="ECO:0000256" key="2">
    <source>
        <dbReference type="ARBA" id="ARBA00023274"/>
    </source>
</evidence>